<evidence type="ECO:0000256" key="1">
    <source>
        <dbReference type="ARBA" id="ARBA00023125"/>
    </source>
</evidence>
<dbReference type="EMBL" id="DYYI01000011">
    <property type="protein sequence ID" value="HJE18999.1"/>
    <property type="molecule type" value="Genomic_DNA"/>
</dbReference>
<dbReference type="SUPFAM" id="SSF47413">
    <property type="entry name" value="lambda repressor-like DNA-binding domains"/>
    <property type="match status" value="1"/>
</dbReference>
<dbReference type="CDD" id="cd00093">
    <property type="entry name" value="HTH_XRE"/>
    <property type="match status" value="1"/>
</dbReference>
<dbReference type="InterPro" id="IPR010982">
    <property type="entry name" value="Lambda_DNA-bd_dom_sf"/>
</dbReference>
<evidence type="ECO:0000259" key="2">
    <source>
        <dbReference type="PROSITE" id="PS50943"/>
    </source>
</evidence>
<dbReference type="Pfam" id="PF01381">
    <property type="entry name" value="HTH_3"/>
    <property type="match status" value="1"/>
</dbReference>
<accession>A0A921B5N4</accession>
<name>A0A921B5N4_9STAP</name>
<gene>
    <name evidence="3" type="ORF">K8V35_01420</name>
</gene>
<sequence>MSLGNRIKALRKQQKMTQSELIDGYLTKGTLSLIENDKTFPSIETLQKIANKLGVSVFYLTQEGDEAWTEEMAEHFKDYHLNFPFDEVKEKILPNKDRIFTNDKGIYLLTMLRYYYRFNQQHDEADALHQTIYNRMIENGLKHLAMRELIDHASSKLYSLEYNEALKTLQQNKEQILSFTQYDSKIKLSYYFIESILASAVEDHPLFVESSKKVESLSFETLQFQYYFDILRFMVLYYTYVEKDIKKQEYVDKVKRFLEFSPDLTKEIEFRFDDILYSKYALINQPEDIVEKLISYKEKVMHTLNLVRTEKREYMQINLKSLDSEIAFLQGKYEFVIKNFDRSLYEFKLASHPIDRITLKVRSLVYALSLYNVGRKEEAKQEIAMVEKDLGPLINSIYAIEIRKIKEIIYN</sequence>
<dbReference type="AlphaFoldDB" id="A0A921B5N4"/>
<reference evidence="3" key="2">
    <citation type="submission" date="2021-09" db="EMBL/GenBank/DDBJ databases">
        <authorList>
            <person name="Gilroy R."/>
        </authorList>
    </citation>
    <scope>NUCLEOTIDE SEQUENCE</scope>
    <source>
        <strain evidence="3">6019</strain>
    </source>
</reference>
<dbReference type="GO" id="GO:0003700">
    <property type="term" value="F:DNA-binding transcription factor activity"/>
    <property type="evidence" value="ECO:0007669"/>
    <property type="project" value="TreeGrafter"/>
</dbReference>
<organism evidence="3 4">
    <name type="scientific">Aliicoccus persicus</name>
    <dbReference type="NCBI Taxonomy" id="930138"/>
    <lineage>
        <taxon>Bacteria</taxon>
        <taxon>Bacillati</taxon>
        <taxon>Bacillota</taxon>
        <taxon>Bacilli</taxon>
        <taxon>Bacillales</taxon>
        <taxon>Staphylococcaceae</taxon>
        <taxon>Aliicoccus</taxon>
    </lineage>
</organism>
<reference evidence="3" key="1">
    <citation type="journal article" date="2021" name="PeerJ">
        <title>Extensive microbial diversity within the chicken gut microbiome revealed by metagenomics and culture.</title>
        <authorList>
            <person name="Gilroy R."/>
            <person name="Ravi A."/>
            <person name="Getino M."/>
            <person name="Pursley I."/>
            <person name="Horton D.L."/>
            <person name="Alikhan N.F."/>
            <person name="Baker D."/>
            <person name="Gharbi K."/>
            <person name="Hall N."/>
            <person name="Watson M."/>
            <person name="Adriaenssens E.M."/>
            <person name="Foster-Nyarko E."/>
            <person name="Jarju S."/>
            <person name="Secka A."/>
            <person name="Antonio M."/>
            <person name="Oren A."/>
            <person name="Chaudhuri R.R."/>
            <person name="La Ragione R."/>
            <person name="Hildebrand F."/>
            <person name="Pallen M.J."/>
        </authorList>
    </citation>
    <scope>NUCLEOTIDE SEQUENCE</scope>
    <source>
        <strain evidence="3">6019</strain>
    </source>
</reference>
<dbReference type="InterPro" id="IPR011990">
    <property type="entry name" value="TPR-like_helical_dom_sf"/>
</dbReference>
<comment type="caution">
    <text evidence="3">The sequence shown here is derived from an EMBL/GenBank/DDBJ whole genome shotgun (WGS) entry which is preliminary data.</text>
</comment>
<keyword evidence="1" id="KW-0238">DNA-binding</keyword>
<protein>
    <submittedName>
        <fullName evidence="3">Helix-turn-helix domain-containing protein</fullName>
    </submittedName>
</protein>
<dbReference type="InterPro" id="IPR001387">
    <property type="entry name" value="Cro/C1-type_HTH"/>
</dbReference>
<dbReference type="PANTHER" id="PTHR46797">
    <property type="entry name" value="HTH-TYPE TRANSCRIPTIONAL REGULATOR"/>
    <property type="match status" value="1"/>
</dbReference>
<evidence type="ECO:0000313" key="4">
    <source>
        <dbReference type="Proteomes" id="UP000763505"/>
    </source>
</evidence>
<dbReference type="GO" id="GO:0003677">
    <property type="term" value="F:DNA binding"/>
    <property type="evidence" value="ECO:0007669"/>
    <property type="project" value="UniProtKB-KW"/>
</dbReference>
<dbReference type="Gene3D" id="1.25.40.10">
    <property type="entry name" value="Tetratricopeptide repeat domain"/>
    <property type="match status" value="1"/>
</dbReference>
<dbReference type="SMART" id="SM00530">
    <property type="entry name" value="HTH_XRE"/>
    <property type="match status" value="1"/>
</dbReference>
<dbReference type="GO" id="GO:0005829">
    <property type="term" value="C:cytosol"/>
    <property type="evidence" value="ECO:0007669"/>
    <property type="project" value="TreeGrafter"/>
</dbReference>
<evidence type="ECO:0000313" key="3">
    <source>
        <dbReference type="EMBL" id="HJE18999.1"/>
    </source>
</evidence>
<proteinExistence type="predicted"/>
<dbReference type="PROSITE" id="PS50943">
    <property type="entry name" value="HTH_CROC1"/>
    <property type="match status" value="1"/>
</dbReference>
<dbReference type="PANTHER" id="PTHR46797:SF1">
    <property type="entry name" value="METHYLPHOSPHONATE SYNTHASE"/>
    <property type="match status" value="1"/>
</dbReference>
<dbReference type="InterPro" id="IPR050807">
    <property type="entry name" value="TransReg_Diox_bact_type"/>
</dbReference>
<dbReference type="Proteomes" id="UP000763505">
    <property type="component" value="Unassembled WGS sequence"/>
</dbReference>
<feature type="domain" description="HTH cro/C1-type" evidence="2">
    <location>
        <begin position="7"/>
        <end position="60"/>
    </location>
</feature>